<gene>
    <name evidence="1" type="ORF">HNQ79_005916</name>
</gene>
<accession>A0A7X0HKM1</accession>
<dbReference type="RefSeq" id="WP_229923730.1">
    <property type="nucleotide sequence ID" value="NZ_BNBN01000015.1"/>
</dbReference>
<comment type="caution">
    <text evidence="1">The sequence shown here is derived from an EMBL/GenBank/DDBJ whole genome shotgun (WGS) entry which is preliminary data.</text>
</comment>
<proteinExistence type="predicted"/>
<keyword evidence="2" id="KW-1185">Reference proteome</keyword>
<evidence type="ECO:0000313" key="1">
    <source>
        <dbReference type="EMBL" id="MBB6439404.1"/>
    </source>
</evidence>
<organism evidence="1 2">
    <name type="scientific">Streptomyces candidus</name>
    <dbReference type="NCBI Taxonomy" id="67283"/>
    <lineage>
        <taxon>Bacteria</taxon>
        <taxon>Bacillati</taxon>
        <taxon>Actinomycetota</taxon>
        <taxon>Actinomycetes</taxon>
        <taxon>Kitasatosporales</taxon>
        <taxon>Streptomycetaceae</taxon>
        <taxon>Streptomyces</taxon>
    </lineage>
</organism>
<dbReference type="EMBL" id="JACHEM010000021">
    <property type="protein sequence ID" value="MBB6439404.1"/>
    <property type="molecule type" value="Genomic_DNA"/>
</dbReference>
<dbReference type="AlphaFoldDB" id="A0A7X0HKM1"/>
<evidence type="ECO:0000313" key="2">
    <source>
        <dbReference type="Proteomes" id="UP000540423"/>
    </source>
</evidence>
<sequence>MMSEELWDLLRETSEVHRLIDELRCSDLVGTTTPEQERAFLLRRAALAQRHLTQAVATGVDVQDAEADAEQTAMLLWKHDQLHDSSRGLIPAADPRWSLANVQEYVVQEAAAVTEEGER</sequence>
<name>A0A7X0HKM1_9ACTN</name>
<protein>
    <submittedName>
        <fullName evidence="1">Uncharacterized protein</fullName>
    </submittedName>
</protein>
<dbReference type="Proteomes" id="UP000540423">
    <property type="component" value="Unassembled WGS sequence"/>
</dbReference>
<reference evidence="1 2" key="1">
    <citation type="submission" date="2020-08" db="EMBL/GenBank/DDBJ databases">
        <title>Genomic Encyclopedia of Type Strains, Phase IV (KMG-IV): sequencing the most valuable type-strain genomes for metagenomic binning, comparative biology and taxonomic classification.</title>
        <authorList>
            <person name="Goeker M."/>
        </authorList>
    </citation>
    <scope>NUCLEOTIDE SEQUENCE [LARGE SCALE GENOMIC DNA]</scope>
    <source>
        <strain evidence="1 2">DSM 40141</strain>
    </source>
</reference>